<proteinExistence type="inferred from homology"/>
<evidence type="ECO:0000256" key="9">
    <source>
        <dbReference type="ARBA" id="ARBA00023141"/>
    </source>
</evidence>
<feature type="binding site" evidence="11">
    <location>
        <position position="60"/>
    </location>
    <ligand>
        <name>substrate</name>
    </ligand>
</feature>
<feature type="binding site" evidence="11">
    <location>
        <position position="82"/>
    </location>
    <ligand>
        <name>substrate</name>
    </ligand>
</feature>
<dbReference type="UniPathway" id="UPA00053">
    <property type="reaction ID" value="UER00088"/>
</dbReference>
<comment type="subcellular location">
    <subcellularLocation>
        <location evidence="11">Cytoplasm</location>
    </subcellularLocation>
</comment>
<dbReference type="GO" id="GO:0005829">
    <property type="term" value="C:cytosol"/>
    <property type="evidence" value="ECO:0007669"/>
    <property type="project" value="TreeGrafter"/>
</dbReference>
<evidence type="ECO:0000313" key="12">
    <source>
        <dbReference type="EMBL" id="QDV57321.1"/>
    </source>
</evidence>
<dbReference type="HAMAP" id="MF_00109">
    <property type="entry name" value="Shikimate_kinase"/>
    <property type="match status" value="1"/>
</dbReference>
<dbReference type="PROSITE" id="PS01128">
    <property type="entry name" value="SHIKIMATE_KINASE"/>
    <property type="match status" value="1"/>
</dbReference>
<keyword evidence="4 11" id="KW-0028">Amino-acid biosynthesis</keyword>
<keyword evidence="11" id="KW-0460">Magnesium</keyword>
<evidence type="ECO:0000256" key="10">
    <source>
        <dbReference type="ARBA" id="ARBA00048567"/>
    </source>
</evidence>
<evidence type="ECO:0000256" key="5">
    <source>
        <dbReference type="ARBA" id="ARBA00022679"/>
    </source>
</evidence>
<feature type="binding site" evidence="11">
    <location>
        <position position="160"/>
    </location>
    <ligand>
        <name>ATP</name>
        <dbReference type="ChEBI" id="CHEBI:30616"/>
    </ligand>
</feature>
<dbReference type="GO" id="GO:0004765">
    <property type="term" value="F:shikimate kinase activity"/>
    <property type="evidence" value="ECO:0007669"/>
    <property type="project" value="UniProtKB-UniRule"/>
</dbReference>
<feature type="binding site" evidence="11">
    <location>
        <position position="36"/>
    </location>
    <ligand>
        <name>substrate</name>
    </ligand>
</feature>
<comment type="similarity">
    <text evidence="2 11">Belongs to the shikimate kinase family.</text>
</comment>
<comment type="cofactor">
    <cofactor evidence="11">
        <name>Mg(2+)</name>
        <dbReference type="ChEBI" id="CHEBI:18420"/>
    </cofactor>
    <text evidence="11">Binds 1 Mg(2+) ion per subunit.</text>
</comment>
<comment type="catalytic activity">
    <reaction evidence="10 11">
        <text>shikimate + ATP = 3-phosphoshikimate + ADP + H(+)</text>
        <dbReference type="Rhea" id="RHEA:13121"/>
        <dbReference type="ChEBI" id="CHEBI:15378"/>
        <dbReference type="ChEBI" id="CHEBI:30616"/>
        <dbReference type="ChEBI" id="CHEBI:36208"/>
        <dbReference type="ChEBI" id="CHEBI:145989"/>
        <dbReference type="ChEBI" id="CHEBI:456216"/>
        <dbReference type="EC" id="2.7.1.71"/>
    </reaction>
</comment>
<dbReference type="RefSeq" id="WP_232529688.1">
    <property type="nucleotide sequence ID" value="NZ_CP036318.1"/>
</dbReference>
<keyword evidence="8 11" id="KW-0067">ATP-binding</keyword>
<feature type="binding site" evidence="11">
    <location>
        <position position="18"/>
    </location>
    <ligand>
        <name>Mg(2+)</name>
        <dbReference type="ChEBI" id="CHEBI:18420"/>
    </ligand>
</feature>
<organism evidence="12 13">
    <name type="scientific">Rosistilla oblonga</name>
    <dbReference type="NCBI Taxonomy" id="2527990"/>
    <lineage>
        <taxon>Bacteria</taxon>
        <taxon>Pseudomonadati</taxon>
        <taxon>Planctomycetota</taxon>
        <taxon>Planctomycetia</taxon>
        <taxon>Pirellulales</taxon>
        <taxon>Pirellulaceae</taxon>
        <taxon>Rosistilla</taxon>
    </lineage>
</organism>
<dbReference type="PRINTS" id="PR01100">
    <property type="entry name" value="SHIKIMTKNASE"/>
</dbReference>
<accession>A0A518IW51</accession>
<dbReference type="Proteomes" id="UP000316770">
    <property type="component" value="Chromosome"/>
</dbReference>
<feature type="binding site" evidence="11">
    <location>
        <position position="124"/>
    </location>
    <ligand>
        <name>ATP</name>
        <dbReference type="ChEBI" id="CHEBI:30616"/>
    </ligand>
</feature>
<evidence type="ECO:0000256" key="8">
    <source>
        <dbReference type="ARBA" id="ARBA00022840"/>
    </source>
</evidence>
<dbReference type="GO" id="GO:0009423">
    <property type="term" value="P:chorismate biosynthetic process"/>
    <property type="evidence" value="ECO:0007669"/>
    <property type="project" value="UniProtKB-UniRule"/>
</dbReference>
<dbReference type="AlphaFoldDB" id="A0A518IW51"/>
<dbReference type="GO" id="GO:0008652">
    <property type="term" value="P:amino acid biosynthetic process"/>
    <property type="evidence" value="ECO:0007669"/>
    <property type="project" value="UniProtKB-KW"/>
</dbReference>
<dbReference type="CDD" id="cd00464">
    <property type="entry name" value="SK"/>
    <property type="match status" value="1"/>
</dbReference>
<evidence type="ECO:0000256" key="3">
    <source>
        <dbReference type="ARBA" id="ARBA00012154"/>
    </source>
</evidence>
<evidence type="ECO:0000256" key="6">
    <source>
        <dbReference type="ARBA" id="ARBA00022741"/>
    </source>
</evidence>
<comment type="pathway">
    <text evidence="1 11">Metabolic intermediate biosynthesis; chorismate biosynthesis; chorismate from D-erythrose 4-phosphate and phosphoenolpyruvate: step 5/7.</text>
</comment>
<dbReference type="PANTHER" id="PTHR21087">
    <property type="entry name" value="SHIKIMATE KINASE"/>
    <property type="match status" value="1"/>
</dbReference>
<name>A0A518IW51_9BACT</name>
<keyword evidence="9 11" id="KW-0057">Aromatic amino acid biosynthesis</keyword>
<keyword evidence="11" id="KW-0479">Metal-binding</keyword>
<dbReference type="GO" id="GO:0000287">
    <property type="term" value="F:magnesium ion binding"/>
    <property type="evidence" value="ECO:0007669"/>
    <property type="project" value="UniProtKB-UniRule"/>
</dbReference>
<dbReference type="InterPro" id="IPR031322">
    <property type="entry name" value="Shikimate/glucono_kinase"/>
</dbReference>
<sequence length="182" mass="19978">MLNSKHLYLIGYRGSGKSSVARLLASRIGCTWIDSDDEIERCAGVSIAEIFAAHGEPGFRDRETAAIEALSKTPPQVIALGGGAILRPENRDMIAQTGQAIWLDARPEVLVERIEADATSASRRPSLTEHPMLQEVRQLMAAREPLYREVGNLRIDVSDQTPDQIVEEITKFLSDQAAPALE</sequence>
<comment type="function">
    <text evidence="11">Catalyzes the specific phosphorylation of the 3-hydroxyl group of shikimic acid using ATP as a cosubstrate.</text>
</comment>
<dbReference type="InterPro" id="IPR023000">
    <property type="entry name" value="Shikimate_kinase_CS"/>
</dbReference>
<feature type="binding site" evidence="11">
    <location>
        <begin position="14"/>
        <end position="19"/>
    </location>
    <ligand>
        <name>ATP</name>
        <dbReference type="ChEBI" id="CHEBI:30616"/>
    </ligand>
</feature>
<keyword evidence="6 11" id="KW-0547">Nucleotide-binding</keyword>
<dbReference type="InterPro" id="IPR027417">
    <property type="entry name" value="P-loop_NTPase"/>
</dbReference>
<dbReference type="PANTHER" id="PTHR21087:SF16">
    <property type="entry name" value="SHIKIMATE KINASE 1, CHLOROPLASTIC"/>
    <property type="match status" value="1"/>
</dbReference>
<protein>
    <recommendedName>
        <fullName evidence="3 11">Shikimate kinase</fullName>
        <shortName evidence="11">SK</shortName>
        <ecNumber evidence="3 11">2.7.1.71</ecNumber>
    </recommendedName>
</protein>
<dbReference type="InterPro" id="IPR000623">
    <property type="entry name" value="Shikimate_kinase/TSH1"/>
</dbReference>
<dbReference type="Pfam" id="PF01202">
    <property type="entry name" value="SKI"/>
    <property type="match status" value="1"/>
</dbReference>
<dbReference type="Gene3D" id="3.40.50.300">
    <property type="entry name" value="P-loop containing nucleotide triphosphate hydrolases"/>
    <property type="match status" value="1"/>
</dbReference>
<comment type="subunit">
    <text evidence="11">Monomer.</text>
</comment>
<keyword evidence="13" id="KW-1185">Reference proteome</keyword>
<dbReference type="SUPFAM" id="SSF52540">
    <property type="entry name" value="P-loop containing nucleoside triphosphate hydrolases"/>
    <property type="match status" value="1"/>
</dbReference>
<gene>
    <name evidence="12" type="primary">aroL</name>
    <name evidence="11" type="synonym">aroK</name>
    <name evidence="12" type="ORF">Mal33_33250</name>
</gene>
<dbReference type="GO" id="GO:0005524">
    <property type="term" value="F:ATP binding"/>
    <property type="evidence" value="ECO:0007669"/>
    <property type="project" value="UniProtKB-UniRule"/>
</dbReference>
<evidence type="ECO:0000313" key="13">
    <source>
        <dbReference type="Proteomes" id="UP000316770"/>
    </source>
</evidence>
<evidence type="ECO:0000256" key="1">
    <source>
        <dbReference type="ARBA" id="ARBA00004842"/>
    </source>
</evidence>
<evidence type="ECO:0000256" key="4">
    <source>
        <dbReference type="ARBA" id="ARBA00022605"/>
    </source>
</evidence>
<dbReference type="EMBL" id="CP036318">
    <property type="protein sequence ID" value="QDV57321.1"/>
    <property type="molecule type" value="Genomic_DNA"/>
</dbReference>
<keyword evidence="11" id="KW-0963">Cytoplasm</keyword>
<feature type="binding site" evidence="11">
    <location>
        <position position="143"/>
    </location>
    <ligand>
        <name>substrate</name>
    </ligand>
</feature>
<reference evidence="12 13" key="1">
    <citation type="submission" date="2019-02" db="EMBL/GenBank/DDBJ databases">
        <title>Deep-cultivation of Planctomycetes and their phenomic and genomic characterization uncovers novel biology.</title>
        <authorList>
            <person name="Wiegand S."/>
            <person name="Jogler M."/>
            <person name="Boedeker C."/>
            <person name="Pinto D."/>
            <person name="Vollmers J."/>
            <person name="Rivas-Marin E."/>
            <person name="Kohn T."/>
            <person name="Peeters S.H."/>
            <person name="Heuer A."/>
            <person name="Rast P."/>
            <person name="Oberbeckmann S."/>
            <person name="Bunk B."/>
            <person name="Jeske O."/>
            <person name="Meyerdierks A."/>
            <person name="Storesund J.E."/>
            <person name="Kallscheuer N."/>
            <person name="Luecker S."/>
            <person name="Lage O.M."/>
            <person name="Pohl T."/>
            <person name="Merkel B.J."/>
            <person name="Hornburger P."/>
            <person name="Mueller R.-W."/>
            <person name="Bruemmer F."/>
            <person name="Labrenz M."/>
            <person name="Spormann A.M."/>
            <person name="Op den Camp H."/>
            <person name="Overmann J."/>
            <person name="Amann R."/>
            <person name="Jetten M.S.M."/>
            <person name="Mascher T."/>
            <person name="Medema M.H."/>
            <person name="Devos D.P."/>
            <person name="Kaster A.-K."/>
            <person name="Ovreas L."/>
            <person name="Rohde M."/>
            <person name="Galperin M.Y."/>
            <person name="Jogler C."/>
        </authorList>
    </citation>
    <scope>NUCLEOTIDE SEQUENCE [LARGE SCALE GENOMIC DNA]</scope>
    <source>
        <strain evidence="12 13">Mal33</strain>
    </source>
</reference>
<keyword evidence="7 11" id="KW-0418">Kinase</keyword>
<keyword evidence="5 11" id="KW-0808">Transferase</keyword>
<evidence type="ECO:0000256" key="2">
    <source>
        <dbReference type="ARBA" id="ARBA00006997"/>
    </source>
</evidence>
<evidence type="ECO:0000256" key="7">
    <source>
        <dbReference type="ARBA" id="ARBA00022777"/>
    </source>
</evidence>
<dbReference type="GO" id="GO:0009073">
    <property type="term" value="P:aromatic amino acid family biosynthetic process"/>
    <property type="evidence" value="ECO:0007669"/>
    <property type="project" value="UniProtKB-KW"/>
</dbReference>
<evidence type="ECO:0000256" key="11">
    <source>
        <dbReference type="HAMAP-Rule" id="MF_00109"/>
    </source>
</evidence>
<dbReference type="EC" id="2.7.1.71" evidence="3 11"/>